<evidence type="ECO:0000313" key="3">
    <source>
        <dbReference type="Proteomes" id="UP000254573"/>
    </source>
</evidence>
<dbReference type="RefSeq" id="WP_147291597.1">
    <property type="nucleotide sequence ID" value="NZ_CP009553.3"/>
</dbReference>
<dbReference type="Proteomes" id="UP000254573">
    <property type="component" value="Unassembled WGS sequence"/>
</dbReference>
<dbReference type="AlphaFoldDB" id="A0A378YTK1"/>
<keyword evidence="1" id="KW-0472">Membrane</keyword>
<reference evidence="2 3" key="1">
    <citation type="submission" date="2018-06" db="EMBL/GenBank/DDBJ databases">
        <authorList>
            <consortium name="Pathogen Informatics"/>
            <person name="Doyle S."/>
        </authorList>
    </citation>
    <scope>NUCLEOTIDE SEQUENCE [LARGE SCALE GENOMIC DNA]</scope>
    <source>
        <strain evidence="2 3">NCTC13160</strain>
    </source>
</reference>
<sequence>MEVLNGWSASAKVLAMAAIVLAIALVSIGAADRIYFSPRLDAAQSEVARAKDQAEQWHRGFDAMSATLSRQNSAVAAWAEAAAQSRSAADDALRAAEARASSAMQKVALLNQRIADESAKGKSCEDAFNEWRAGM</sequence>
<name>A0A378YTK1_9BURK</name>
<protein>
    <recommendedName>
        <fullName evidence="4">DUF2514 family protein</fullName>
    </recommendedName>
</protein>
<evidence type="ECO:0000313" key="2">
    <source>
        <dbReference type="EMBL" id="SUA80496.1"/>
    </source>
</evidence>
<evidence type="ECO:0000256" key="1">
    <source>
        <dbReference type="SAM" id="Phobius"/>
    </source>
</evidence>
<keyword evidence="1" id="KW-0812">Transmembrane</keyword>
<keyword evidence="1" id="KW-1133">Transmembrane helix</keyword>
<accession>A0A378YTK1</accession>
<organism evidence="2 3">
    <name type="scientific">Pandoraea pnomenusa</name>
    <dbReference type="NCBI Taxonomy" id="93220"/>
    <lineage>
        <taxon>Bacteria</taxon>
        <taxon>Pseudomonadati</taxon>
        <taxon>Pseudomonadota</taxon>
        <taxon>Betaproteobacteria</taxon>
        <taxon>Burkholderiales</taxon>
        <taxon>Burkholderiaceae</taxon>
        <taxon>Pandoraea</taxon>
    </lineage>
</organism>
<evidence type="ECO:0008006" key="4">
    <source>
        <dbReference type="Google" id="ProtNLM"/>
    </source>
</evidence>
<dbReference type="EMBL" id="UGSG01000001">
    <property type="protein sequence ID" value="SUA80496.1"/>
    <property type="molecule type" value="Genomic_DNA"/>
</dbReference>
<proteinExistence type="predicted"/>
<gene>
    <name evidence="2" type="ORF">NCTC13160_03772</name>
</gene>
<feature type="transmembrane region" description="Helical" evidence="1">
    <location>
        <begin position="13"/>
        <end position="31"/>
    </location>
</feature>